<evidence type="ECO:0000313" key="1">
    <source>
        <dbReference type="EMBL" id="CAB9517541.1"/>
    </source>
</evidence>
<evidence type="ECO:0008006" key="3">
    <source>
        <dbReference type="Google" id="ProtNLM"/>
    </source>
</evidence>
<sequence>MSSSSPPKTQLRALGFCGADDSVHPNMLALIVHAFPFVEFGVLFRPDKEGQPRYATAEWVECLKQVAAKSQPRMKLAAHFCESRVNQVLRGDDSFLLTLKGTFQRVQINATAVNGVDMSVLESDKIGETLKAFAALIRRNRNNFEFILQKNEETLPLWKGLLDLDSEETGPPGSLPTNVSMLVDESKGTGVVSSTPWPTPPDTYPIGYAGGIGPHNIAKVLGDIIEAGSGKSVWIDMESKLRSKKNDKDVFDLDKCYEVIDAVCAAGLHSPPDYLL</sequence>
<accession>A0A9N8HKT7</accession>
<name>A0A9N8HKT7_9STRA</name>
<reference evidence="1" key="1">
    <citation type="submission" date="2020-06" db="EMBL/GenBank/DDBJ databases">
        <authorList>
            <consortium name="Plant Systems Biology data submission"/>
        </authorList>
    </citation>
    <scope>NUCLEOTIDE SEQUENCE</scope>
    <source>
        <strain evidence="1">D6</strain>
    </source>
</reference>
<organism evidence="1 2">
    <name type="scientific">Seminavis robusta</name>
    <dbReference type="NCBI Taxonomy" id="568900"/>
    <lineage>
        <taxon>Eukaryota</taxon>
        <taxon>Sar</taxon>
        <taxon>Stramenopiles</taxon>
        <taxon>Ochrophyta</taxon>
        <taxon>Bacillariophyta</taxon>
        <taxon>Bacillariophyceae</taxon>
        <taxon>Bacillariophycidae</taxon>
        <taxon>Naviculales</taxon>
        <taxon>Naviculaceae</taxon>
        <taxon>Seminavis</taxon>
    </lineage>
</organism>
<gene>
    <name evidence="1" type="ORF">SEMRO_864_G212640.1</name>
</gene>
<dbReference type="AlphaFoldDB" id="A0A9N8HKT7"/>
<dbReference type="OrthoDB" id="190072at2759"/>
<keyword evidence="2" id="KW-1185">Reference proteome</keyword>
<evidence type="ECO:0000313" key="2">
    <source>
        <dbReference type="Proteomes" id="UP001153069"/>
    </source>
</evidence>
<comment type="caution">
    <text evidence="1">The sequence shown here is derived from an EMBL/GenBank/DDBJ whole genome shotgun (WGS) entry which is preliminary data.</text>
</comment>
<dbReference type="EMBL" id="CAICTM010000863">
    <property type="protein sequence ID" value="CAB9517541.1"/>
    <property type="molecule type" value="Genomic_DNA"/>
</dbReference>
<protein>
    <recommendedName>
        <fullName evidence="3">Phosphoribosylanthranilate isomerase</fullName>
    </recommendedName>
</protein>
<proteinExistence type="predicted"/>
<dbReference type="Proteomes" id="UP001153069">
    <property type="component" value="Unassembled WGS sequence"/>
</dbReference>